<evidence type="ECO:0000313" key="10">
    <source>
        <dbReference type="EMBL" id="MBP1992834.1"/>
    </source>
</evidence>
<gene>
    <name evidence="10" type="ORF">J2Z66_004447</name>
</gene>
<evidence type="ECO:0000256" key="1">
    <source>
        <dbReference type="ARBA" id="ARBA00004613"/>
    </source>
</evidence>
<dbReference type="PROSITE" id="PS51892">
    <property type="entry name" value="SUBTILASE"/>
    <property type="match status" value="1"/>
</dbReference>
<dbReference type="PANTHER" id="PTHR43399">
    <property type="entry name" value="SUBTILISIN-RELATED"/>
    <property type="match status" value="1"/>
</dbReference>
<dbReference type="SUPFAM" id="SSF52743">
    <property type="entry name" value="Subtilisin-like"/>
    <property type="match status" value="1"/>
</dbReference>
<feature type="active site" description="Charge relay system" evidence="7">
    <location>
        <position position="395"/>
    </location>
</feature>
<evidence type="ECO:0000256" key="2">
    <source>
        <dbReference type="ARBA" id="ARBA00011073"/>
    </source>
</evidence>
<dbReference type="GO" id="GO:0008233">
    <property type="term" value="F:peptidase activity"/>
    <property type="evidence" value="ECO:0007669"/>
    <property type="project" value="UniProtKB-KW"/>
</dbReference>
<dbReference type="GO" id="GO:0006508">
    <property type="term" value="P:proteolysis"/>
    <property type="evidence" value="ECO:0007669"/>
    <property type="project" value="UniProtKB-KW"/>
</dbReference>
<dbReference type="PRINTS" id="PR00723">
    <property type="entry name" value="SUBTILISIN"/>
</dbReference>
<dbReference type="EMBL" id="JAGGLB010000015">
    <property type="protein sequence ID" value="MBP1992834.1"/>
    <property type="molecule type" value="Genomic_DNA"/>
</dbReference>
<proteinExistence type="inferred from homology"/>
<keyword evidence="5 7" id="KW-0378">Hydrolase</keyword>
<evidence type="ECO:0000256" key="6">
    <source>
        <dbReference type="ARBA" id="ARBA00022825"/>
    </source>
</evidence>
<dbReference type="InterPro" id="IPR000209">
    <property type="entry name" value="Peptidase_S8/S53_dom"/>
</dbReference>
<evidence type="ECO:0000259" key="8">
    <source>
        <dbReference type="Pfam" id="PF00082"/>
    </source>
</evidence>
<dbReference type="PROSITE" id="PS00137">
    <property type="entry name" value="SUBTILASE_HIS"/>
    <property type="match status" value="1"/>
</dbReference>
<feature type="domain" description="Fervidolysin-like N-terminal prodomain" evidence="9">
    <location>
        <begin position="222"/>
        <end position="295"/>
    </location>
</feature>
<evidence type="ECO:0000259" key="9">
    <source>
        <dbReference type="Pfam" id="PF22148"/>
    </source>
</evidence>
<dbReference type="Pfam" id="PF22148">
    <property type="entry name" value="Fervidolysin_NPro-like"/>
    <property type="match status" value="1"/>
</dbReference>
<dbReference type="Gene3D" id="3.40.50.200">
    <property type="entry name" value="Peptidase S8/S53 domain"/>
    <property type="match status" value="1"/>
</dbReference>
<evidence type="ECO:0000256" key="5">
    <source>
        <dbReference type="ARBA" id="ARBA00022801"/>
    </source>
</evidence>
<reference evidence="10 11" key="1">
    <citation type="submission" date="2021-03" db="EMBL/GenBank/DDBJ databases">
        <title>Genomic Encyclopedia of Type Strains, Phase IV (KMG-IV): sequencing the most valuable type-strain genomes for metagenomic binning, comparative biology and taxonomic classification.</title>
        <authorList>
            <person name="Goeker M."/>
        </authorList>
    </citation>
    <scope>NUCLEOTIDE SEQUENCE [LARGE SCALE GENOMIC DNA]</scope>
    <source>
        <strain evidence="10 11">DSM 26048</strain>
    </source>
</reference>
<dbReference type="Proteomes" id="UP001519287">
    <property type="component" value="Unassembled WGS sequence"/>
</dbReference>
<dbReference type="PROSITE" id="PS00138">
    <property type="entry name" value="SUBTILASE_SER"/>
    <property type="match status" value="1"/>
</dbReference>
<organism evidence="10 11">
    <name type="scientific">Paenibacillus eucommiae</name>
    <dbReference type="NCBI Taxonomy" id="1355755"/>
    <lineage>
        <taxon>Bacteria</taxon>
        <taxon>Bacillati</taxon>
        <taxon>Bacillota</taxon>
        <taxon>Bacilli</taxon>
        <taxon>Bacillales</taxon>
        <taxon>Paenibacillaceae</taxon>
        <taxon>Paenibacillus</taxon>
    </lineage>
</organism>
<dbReference type="InterPro" id="IPR023828">
    <property type="entry name" value="Peptidase_S8_Ser-AS"/>
</dbReference>
<feature type="domain" description="Peptidase S8/S53" evidence="8">
    <location>
        <begin position="355"/>
        <end position="597"/>
    </location>
</feature>
<dbReference type="InterPro" id="IPR034084">
    <property type="entry name" value="Thermitase-like_dom"/>
</dbReference>
<name>A0ABS4J1Z5_9BACL</name>
<dbReference type="InterPro" id="IPR054399">
    <property type="entry name" value="Fervidolysin-like_N_prodom"/>
</dbReference>
<comment type="similarity">
    <text evidence="2 7">Belongs to the peptidase S8 family.</text>
</comment>
<dbReference type="InterPro" id="IPR036852">
    <property type="entry name" value="Peptidase_S8/S53_dom_sf"/>
</dbReference>
<evidence type="ECO:0000256" key="3">
    <source>
        <dbReference type="ARBA" id="ARBA00022525"/>
    </source>
</evidence>
<evidence type="ECO:0000313" key="11">
    <source>
        <dbReference type="Proteomes" id="UP001519287"/>
    </source>
</evidence>
<dbReference type="CDD" id="cd07484">
    <property type="entry name" value="Peptidases_S8_Thermitase_like"/>
    <property type="match status" value="1"/>
</dbReference>
<keyword evidence="11" id="KW-1185">Reference proteome</keyword>
<dbReference type="InterPro" id="IPR015500">
    <property type="entry name" value="Peptidase_S8_subtilisin-rel"/>
</dbReference>
<dbReference type="InterPro" id="IPR022398">
    <property type="entry name" value="Peptidase_S8_His-AS"/>
</dbReference>
<comment type="caution">
    <text evidence="10">The sequence shown here is derived from an EMBL/GenBank/DDBJ whole genome shotgun (WGS) entry which is preliminary data.</text>
</comment>
<dbReference type="InterPro" id="IPR051048">
    <property type="entry name" value="Peptidase_S8/S53_subtilisin"/>
</dbReference>
<keyword evidence="3" id="KW-0964">Secreted</keyword>
<sequence length="641" mass="71478">MWRYISSFLIIMGLGMFVFSSQQHVERPPQAEIYEAKQEVTAKETILKNDIQVTDELCRTQCSLDLKQMSQDIMKHNAGNDKNMTASMLHTMRTGHEKMDMLMWTKRSEPLEAGIQEGTLPSEIQEQVLALVKAAKVSVDKGTPYQSPLIGNGSRSYFVLGVVSEDDNKSGSLIGVIHQDILQHVTDHQLKNLRLEPYPKDNHWKTKSVETGTLREKVIDHPEDNQNTSHYHENEVVVRFRQNPTQVQLAQITREINARSVRQLASTYVFIAEGMEAKQLIDYFSKWNVDYVEPHYLYLTNDTIHETKKMDQSPAVSDNLEANFVPNDQLFKRYQWNLPLIETTQGWQVTRGAEDVIVGVVDTGADLNHQDLKDHLVQGYNVVEQNDTPDDDVGHGTHVTGVISAVVNNNLGVAGMTWYNKVMPVKVLDQSGAGSTYSVAEGIIWATDHGAKVINMSLGNYADSSFLHDAIRYAFDRDVVLIAASGNDNTEQPGYPAAYPEVLAVAATDAQNNRASFSNYGDYIDVAAPGVNIASTYLGNQYAALSGTSMASPHVTALAALIRSTNPNLKNTEVYDVIRQTAQDLGPAGKDNDFGYGIIDVVQALQAASNQKNRSVNTLPQFISNPFEKIQQKLEWLRNMR</sequence>
<dbReference type="PANTHER" id="PTHR43399:SF4">
    <property type="entry name" value="CELL WALL-ASSOCIATED PROTEASE"/>
    <property type="match status" value="1"/>
</dbReference>
<comment type="subcellular location">
    <subcellularLocation>
        <location evidence="1">Secreted</location>
    </subcellularLocation>
</comment>
<evidence type="ECO:0000256" key="4">
    <source>
        <dbReference type="ARBA" id="ARBA00022670"/>
    </source>
</evidence>
<feature type="active site" description="Charge relay system" evidence="7">
    <location>
        <position position="549"/>
    </location>
</feature>
<dbReference type="Pfam" id="PF00082">
    <property type="entry name" value="Peptidase_S8"/>
    <property type="match status" value="1"/>
</dbReference>
<protein>
    <submittedName>
        <fullName evidence="10">Subtilisin family serine protease</fullName>
    </submittedName>
</protein>
<keyword evidence="4 7" id="KW-0645">Protease</keyword>
<dbReference type="RefSeq" id="WP_245375719.1">
    <property type="nucleotide sequence ID" value="NZ_JAGGLB010000015.1"/>
</dbReference>
<accession>A0ABS4J1Z5</accession>
<evidence type="ECO:0000256" key="7">
    <source>
        <dbReference type="PROSITE-ProRule" id="PRU01240"/>
    </source>
</evidence>
<keyword evidence="6 7" id="KW-0720">Serine protease</keyword>
<feature type="active site" description="Charge relay system" evidence="7">
    <location>
        <position position="362"/>
    </location>
</feature>